<sequence length="288" mass="30260">MLPFGRAAAELSADDLVVPSFPLPASNREQAPRFQATAPRCYASGAGEFWSAAGTRTDVNAGVAAAFRGLTPDEVEGVVLRSILPACLLCWAGLYLLSHLSFGCRADAAPYLAAALSFKLAATAAVAAGAPVTERDVLALTTACARASGHLQMTPYYGHAYAAAVDALITDGWSSAQSAVEYAQSWCTLVAAGRLHFVPAKYARLLAAAQSHAHLTARQLDALLATQRTLPAHMTTPINAWLADWQAEASGRRASQQQQQRRRVAAAEPVVAVPAGARASSFARYAVL</sequence>
<dbReference type="AlphaFoldDB" id="A0A2P6VA23"/>
<name>A0A2P6VA23_9CHLO</name>
<dbReference type="Proteomes" id="UP000239649">
    <property type="component" value="Unassembled WGS sequence"/>
</dbReference>
<dbReference type="EMBL" id="LHPF02000017">
    <property type="protein sequence ID" value="PSC70939.1"/>
    <property type="molecule type" value="Genomic_DNA"/>
</dbReference>
<proteinExistence type="predicted"/>
<evidence type="ECO:0000313" key="2">
    <source>
        <dbReference type="Proteomes" id="UP000239649"/>
    </source>
</evidence>
<gene>
    <name evidence="1" type="ORF">C2E20_5662</name>
</gene>
<organism evidence="1 2">
    <name type="scientific">Micractinium conductrix</name>
    <dbReference type="NCBI Taxonomy" id="554055"/>
    <lineage>
        <taxon>Eukaryota</taxon>
        <taxon>Viridiplantae</taxon>
        <taxon>Chlorophyta</taxon>
        <taxon>core chlorophytes</taxon>
        <taxon>Trebouxiophyceae</taxon>
        <taxon>Chlorellales</taxon>
        <taxon>Chlorellaceae</taxon>
        <taxon>Chlorella clade</taxon>
        <taxon>Micractinium</taxon>
    </lineage>
</organism>
<accession>A0A2P6VA23</accession>
<comment type="caution">
    <text evidence="1">The sequence shown here is derived from an EMBL/GenBank/DDBJ whole genome shotgun (WGS) entry which is preliminary data.</text>
</comment>
<evidence type="ECO:0000313" key="1">
    <source>
        <dbReference type="EMBL" id="PSC70939.1"/>
    </source>
</evidence>
<reference evidence="1 2" key="1">
    <citation type="journal article" date="2018" name="Plant J.">
        <title>Genome sequences of Chlorella sorokiniana UTEX 1602 and Micractinium conductrix SAG 241.80: implications to maltose excretion by a green alga.</title>
        <authorList>
            <person name="Arriola M.B."/>
            <person name="Velmurugan N."/>
            <person name="Zhang Y."/>
            <person name="Plunkett M.H."/>
            <person name="Hondzo H."/>
            <person name="Barney B.M."/>
        </authorList>
    </citation>
    <scope>NUCLEOTIDE SEQUENCE [LARGE SCALE GENOMIC DNA]</scope>
    <source>
        <strain evidence="1 2">SAG 241.80</strain>
    </source>
</reference>
<keyword evidence="2" id="KW-1185">Reference proteome</keyword>
<protein>
    <submittedName>
        <fullName evidence="1">Uncharacterized protein</fullName>
    </submittedName>
</protein>